<name>A0A9D1X9W4_9BACT</name>
<accession>A0A9D1X9W4</accession>
<organism evidence="2 3">
    <name type="scientific">Candidatus Parabacteroides intestinipullorum</name>
    <dbReference type="NCBI Taxonomy" id="2838723"/>
    <lineage>
        <taxon>Bacteria</taxon>
        <taxon>Pseudomonadati</taxon>
        <taxon>Bacteroidota</taxon>
        <taxon>Bacteroidia</taxon>
        <taxon>Bacteroidales</taxon>
        <taxon>Tannerellaceae</taxon>
        <taxon>Parabacteroides</taxon>
    </lineage>
</organism>
<gene>
    <name evidence="2" type="ORF">H9977_09310</name>
</gene>
<dbReference type="InterPro" id="IPR026444">
    <property type="entry name" value="Secre_tail"/>
</dbReference>
<comment type="caution">
    <text evidence="2">The sequence shown here is derived from an EMBL/GenBank/DDBJ whole genome shotgun (WGS) entry which is preliminary data.</text>
</comment>
<reference evidence="2" key="2">
    <citation type="submission" date="2021-04" db="EMBL/GenBank/DDBJ databases">
        <authorList>
            <person name="Gilroy R."/>
        </authorList>
    </citation>
    <scope>NUCLEOTIDE SEQUENCE</scope>
    <source>
        <strain evidence="2">ChiGjej6B6-14162</strain>
    </source>
</reference>
<sequence>MERKYLPSLSCLAFAVGLFLPVFIHAQDPADVPRDPSDWSAFVNGGDNPVMRDTFRMQTFRQLPEDNWPYELPDEATIIVNSDEPKLKGHYGSHSLKIPIKTRVDFAHFDLGIYQNAIIIPHFTCMYFPDDGILWAKTFRTNKADEAAIFTQSDVKDNLKELSFRSLTVSEMYPGISFFGTTESMQTSQSYYYIDSLYAYGDIPRYSLFTGQGGWNDTIRWSHLPTARRRSALIQGEATIDRPESADRILIGDGGLNLTARGSLKANNITLLSRTDGGAYLRSAGELDLGGQLTIEHTLPEKGKWYFFSLPFDLYLSGIDSDWTLGDSETTGTGDYLYLAEYDGDNRSLTQSATGNWRILDHPGSDALLIEKHKGYLIAIDEGATALTIRFSSKANGIPADFAQSERLTISLPVSNDGENDGWLLCGNPYPAPLPLKAIADNPDIDNRVYLYNNGNYQAYQIGSDQAIPAMSAFFVKAKQATTLESDLTATNGADLRSLIPVEGMTKALAEPQVPNSTTGLDAPALQTGIQVNGRQLAIHIPGQKVEIQLFNLSGQLRLQRSLSDGIGSIPLTLPEGIYLVKAYTDHKTYHLKIRIQD</sequence>
<protein>
    <submittedName>
        <fullName evidence="2">T9SS type A sorting domain-containing protein</fullName>
    </submittedName>
</protein>
<dbReference type="EMBL" id="DXEL01000063">
    <property type="protein sequence ID" value="HIX75211.1"/>
    <property type="molecule type" value="Genomic_DNA"/>
</dbReference>
<feature type="signal peptide" evidence="1">
    <location>
        <begin position="1"/>
        <end position="26"/>
    </location>
</feature>
<proteinExistence type="predicted"/>
<reference evidence="2" key="1">
    <citation type="journal article" date="2021" name="PeerJ">
        <title>Extensive microbial diversity within the chicken gut microbiome revealed by metagenomics and culture.</title>
        <authorList>
            <person name="Gilroy R."/>
            <person name="Ravi A."/>
            <person name="Getino M."/>
            <person name="Pursley I."/>
            <person name="Horton D.L."/>
            <person name="Alikhan N.F."/>
            <person name="Baker D."/>
            <person name="Gharbi K."/>
            <person name="Hall N."/>
            <person name="Watson M."/>
            <person name="Adriaenssens E.M."/>
            <person name="Foster-Nyarko E."/>
            <person name="Jarju S."/>
            <person name="Secka A."/>
            <person name="Antonio M."/>
            <person name="Oren A."/>
            <person name="Chaudhuri R.R."/>
            <person name="La Ragione R."/>
            <person name="Hildebrand F."/>
            <person name="Pallen M.J."/>
        </authorList>
    </citation>
    <scope>NUCLEOTIDE SEQUENCE</scope>
    <source>
        <strain evidence="2">ChiGjej6B6-14162</strain>
    </source>
</reference>
<dbReference type="NCBIfam" id="TIGR04183">
    <property type="entry name" value="Por_Secre_tail"/>
    <property type="match status" value="1"/>
</dbReference>
<evidence type="ECO:0000256" key="1">
    <source>
        <dbReference type="SAM" id="SignalP"/>
    </source>
</evidence>
<keyword evidence="1" id="KW-0732">Signal</keyword>
<feature type="chain" id="PRO_5038481985" evidence="1">
    <location>
        <begin position="27"/>
        <end position="598"/>
    </location>
</feature>
<evidence type="ECO:0000313" key="3">
    <source>
        <dbReference type="Proteomes" id="UP000886740"/>
    </source>
</evidence>
<dbReference type="Proteomes" id="UP000886740">
    <property type="component" value="Unassembled WGS sequence"/>
</dbReference>
<dbReference type="AlphaFoldDB" id="A0A9D1X9W4"/>
<evidence type="ECO:0000313" key="2">
    <source>
        <dbReference type="EMBL" id="HIX75211.1"/>
    </source>
</evidence>